<dbReference type="PANTHER" id="PTHR23503:SF8">
    <property type="entry name" value="FACILITATED GLUCOSE TRANSPORTER PROTEIN 1"/>
    <property type="match status" value="1"/>
</dbReference>
<dbReference type="InterPro" id="IPR003663">
    <property type="entry name" value="Sugar/inositol_transpt"/>
</dbReference>
<feature type="transmembrane region" description="Helical" evidence="6">
    <location>
        <begin position="362"/>
        <end position="380"/>
    </location>
</feature>
<feature type="transmembrane region" description="Helical" evidence="6">
    <location>
        <begin position="422"/>
        <end position="442"/>
    </location>
</feature>
<dbReference type="SUPFAM" id="SSF103473">
    <property type="entry name" value="MFS general substrate transporter"/>
    <property type="match status" value="1"/>
</dbReference>
<feature type="transmembrane region" description="Helical" evidence="6">
    <location>
        <begin position="492"/>
        <end position="514"/>
    </location>
</feature>
<dbReference type="Pfam" id="PF00083">
    <property type="entry name" value="Sugar_tr"/>
    <property type="match status" value="1"/>
</dbReference>
<keyword evidence="3 6" id="KW-0812">Transmembrane</keyword>
<organism evidence="8 9">
    <name type="scientific">Rotaria magnacalcarata</name>
    <dbReference type="NCBI Taxonomy" id="392030"/>
    <lineage>
        <taxon>Eukaryota</taxon>
        <taxon>Metazoa</taxon>
        <taxon>Spiralia</taxon>
        <taxon>Gnathifera</taxon>
        <taxon>Rotifera</taxon>
        <taxon>Eurotatoria</taxon>
        <taxon>Bdelloidea</taxon>
        <taxon>Philodinida</taxon>
        <taxon>Philodinidae</taxon>
        <taxon>Rotaria</taxon>
    </lineage>
</organism>
<dbReference type="InterPro" id="IPR005828">
    <property type="entry name" value="MFS_sugar_transport-like"/>
</dbReference>
<feature type="transmembrane region" description="Helical" evidence="6">
    <location>
        <begin position="29"/>
        <end position="49"/>
    </location>
</feature>
<evidence type="ECO:0000256" key="2">
    <source>
        <dbReference type="ARBA" id="ARBA00022448"/>
    </source>
</evidence>
<feature type="transmembrane region" description="Helical" evidence="6">
    <location>
        <begin position="392"/>
        <end position="415"/>
    </location>
</feature>
<evidence type="ECO:0000256" key="1">
    <source>
        <dbReference type="ARBA" id="ARBA00004141"/>
    </source>
</evidence>
<dbReference type="GO" id="GO:0016020">
    <property type="term" value="C:membrane"/>
    <property type="evidence" value="ECO:0007669"/>
    <property type="project" value="UniProtKB-SubCell"/>
</dbReference>
<comment type="subcellular location">
    <subcellularLocation>
        <location evidence="1">Membrane</location>
        <topology evidence="1">Multi-pass membrane protein</topology>
    </subcellularLocation>
</comment>
<gene>
    <name evidence="8" type="ORF">CJN711_LOCUS27572</name>
</gene>
<evidence type="ECO:0000256" key="5">
    <source>
        <dbReference type="ARBA" id="ARBA00023136"/>
    </source>
</evidence>
<name>A0A815TDL7_9BILA</name>
<sequence length="574" mass="64461">MISNDAEMKRMRQMEQTIDSTQRGCTSSLLMSCIILTLTTAFVFGWGLAAPNMYNHYTELFLKGENPCSIEYDVAIQSKQNLTVISSINVHSKLDVMIDEDYAGNEKNINPNFQLSPDTLRVNRDSNNNIETNMKKERLDFVNELIKGIPQTIFLVGAFIGALTGPFWLKVIDRKQAVYVNYIFTFTSSLCMLLSYYLNVSWLFYLSRFLLGYQGGMACVVVPSYIGEIASQRVRGRAGSAFRLSLTIGILIAQVTGMPFMAGNCYSWGWGLAIVSLLPFIGLFLLFLIPNSPTQMIAVYNNEEQAREDLRKLRGTENVQADIDIIHRQIQQRTSGSQSKVLSIPKVLISARYRWPMLTTMILQWSQALSGINAVFFYSSKMFLKAGISPTMIPYANIGTGLINVIATLIGLSLIERIGRRALIIYPMVVMVVVFGVLTFLIEYNEDRNSTRLGVIAVIFVFIFLVCFSIGLGPIPFFYANEVSRPEARNSIQALGFVVNYVGNIILSLFFPAFNSMLGGYVFLIFLFFLLISLGFLWLKMPETRNSTIGDLENFWKIPSNPPSDSLIVSSVKT</sequence>
<proteinExistence type="predicted"/>
<dbReference type="GO" id="GO:0015149">
    <property type="term" value="F:hexose transmembrane transporter activity"/>
    <property type="evidence" value="ECO:0007669"/>
    <property type="project" value="TreeGrafter"/>
</dbReference>
<dbReference type="InterPro" id="IPR045263">
    <property type="entry name" value="GLUT"/>
</dbReference>
<feature type="transmembrane region" description="Helical" evidence="6">
    <location>
        <begin position="242"/>
        <end position="262"/>
    </location>
</feature>
<feature type="transmembrane region" description="Helical" evidence="6">
    <location>
        <begin position="454"/>
        <end position="480"/>
    </location>
</feature>
<evidence type="ECO:0000313" key="8">
    <source>
        <dbReference type="EMBL" id="CAF1506856.1"/>
    </source>
</evidence>
<comment type="caution">
    <text evidence="8">The sequence shown here is derived from an EMBL/GenBank/DDBJ whole genome shotgun (WGS) entry which is preliminary data.</text>
</comment>
<feature type="transmembrane region" description="Helical" evidence="6">
    <location>
        <begin position="210"/>
        <end position="230"/>
    </location>
</feature>
<feature type="transmembrane region" description="Helical" evidence="6">
    <location>
        <begin position="268"/>
        <end position="289"/>
    </location>
</feature>
<dbReference type="AlphaFoldDB" id="A0A815TDL7"/>
<dbReference type="Gene3D" id="1.20.1250.20">
    <property type="entry name" value="MFS general substrate transporter like domains"/>
    <property type="match status" value="1"/>
</dbReference>
<dbReference type="PRINTS" id="PR00171">
    <property type="entry name" value="SUGRTRNSPORT"/>
</dbReference>
<reference evidence="8" key="1">
    <citation type="submission" date="2021-02" db="EMBL/GenBank/DDBJ databases">
        <authorList>
            <person name="Nowell W R."/>
        </authorList>
    </citation>
    <scope>NUCLEOTIDE SEQUENCE</scope>
</reference>
<protein>
    <recommendedName>
        <fullName evidence="7">Major facilitator superfamily (MFS) profile domain-containing protein</fullName>
    </recommendedName>
</protein>
<accession>A0A815TDL7</accession>
<dbReference type="PROSITE" id="PS50850">
    <property type="entry name" value="MFS"/>
    <property type="match status" value="1"/>
</dbReference>
<feature type="domain" description="Major facilitator superfamily (MFS) profile" evidence="7">
    <location>
        <begin position="81"/>
        <end position="545"/>
    </location>
</feature>
<dbReference type="EMBL" id="CAJNOV010013043">
    <property type="protein sequence ID" value="CAF1506856.1"/>
    <property type="molecule type" value="Genomic_DNA"/>
</dbReference>
<dbReference type="Proteomes" id="UP000663855">
    <property type="component" value="Unassembled WGS sequence"/>
</dbReference>
<evidence type="ECO:0000256" key="3">
    <source>
        <dbReference type="ARBA" id="ARBA00022692"/>
    </source>
</evidence>
<dbReference type="PANTHER" id="PTHR23503">
    <property type="entry name" value="SOLUTE CARRIER FAMILY 2"/>
    <property type="match status" value="1"/>
</dbReference>
<evidence type="ECO:0000259" key="7">
    <source>
        <dbReference type="PROSITE" id="PS50850"/>
    </source>
</evidence>
<keyword evidence="4 6" id="KW-1133">Transmembrane helix</keyword>
<keyword evidence="2" id="KW-0813">Transport</keyword>
<feature type="transmembrane region" description="Helical" evidence="6">
    <location>
        <begin position="178"/>
        <end position="198"/>
    </location>
</feature>
<feature type="transmembrane region" description="Helical" evidence="6">
    <location>
        <begin position="148"/>
        <end position="169"/>
    </location>
</feature>
<dbReference type="InterPro" id="IPR020846">
    <property type="entry name" value="MFS_dom"/>
</dbReference>
<evidence type="ECO:0000313" key="9">
    <source>
        <dbReference type="Proteomes" id="UP000663855"/>
    </source>
</evidence>
<evidence type="ECO:0000256" key="4">
    <source>
        <dbReference type="ARBA" id="ARBA00022989"/>
    </source>
</evidence>
<feature type="transmembrane region" description="Helical" evidence="6">
    <location>
        <begin position="520"/>
        <end position="539"/>
    </location>
</feature>
<evidence type="ECO:0000256" key="6">
    <source>
        <dbReference type="SAM" id="Phobius"/>
    </source>
</evidence>
<keyword evidence="5 6" id="KW-0472">Membrane</keyword>
<dbReference type="InterPro" id="IPR036259">
    <property type="entry name" value="MFS_trans_sf"/>
</dbReference>